<feature type="region of interest" description="Disordered" evidence="1">
    <location>
        <begin position="101"/>
        <end position="126"/>
    </location>
</feature>
<dbReference type="AlphaFoldDB" id="A0A9N7N970"/>
<dbReference type="EMBL" id="CACSLK010027773">
    <property type="protein sequence ID" value="CAA0829502.1"/>
    <property type="molecule type" value="Genomic_DNA"/>
</dbReference>
<evidence type="ECO:0000313" key="3">
    <source>
        <dbReference type="EMBL" id="CAA0829502.1"/>
    </source>
</evidence>
<comment type="caution">
    <text evidence="3">The sequence shown here is derived from an EMBL/GenBank/DDBJ whole genome shotgun (WGS) entry which is preliminary data.</text>
</comment>
<accession>A0A9N7N970</accession>
<evidence type="ECO:0000256" key="1">
    <source>
        <dbReference type="SAM" id="MobiDB-lite"/>
    </source>
</evidence>
<dbReference type="PANTHER" id="PTHR34199">
    <property type="entry name" value="NUMOD3 MOTIF FAMILY PROTEIN, EXPRESSED"/>
    <property type="match status" value="1"/>
</dbReference>
<dbReference type="Proteomes" id="UP001153555">
    <property type="component" value="Unassembled WGS sequence"/>
</dbReference>
<dbReference type="OrthoDB" id="1932555at2759"/>
<dbReference type="Pfam" id="PF07460">
    <property type="entry name" value="NUMOD3"/>
    <property type="match status" value="2"/>
</dbReference>
<proteinExistence type="predicted"/>
<organism evidence="3 4">
    <name type="scientific">Striga hermonthica</name>
    <name type="common">Purple witchweed</name>
    <name type="synonym">Buchnera hermonthica</name>
    <dbReference type="NCBI Taxonomy" id="68872"/>
    <lineage>
        <taxon>Eukaryota</taxon>
        <taxon>Viridiplantae</taxon>
        <taxon>Streptophyta</taxon>
        <taxon>Embryophyta</taxon>
        <taxon>Tracheophyta</taxon>
        <taxon>Spermatophyta</taxon>
        <taxon>Magnoliopsida</taxon>
        <taxon>eudicotyledons</taxon>
        <taxon>Gunneridae</taxon>
        <taxon>Pentapetalae</taxon>
        <taxon>asterids</taxon>
        <taxon>lamiids</taxon>
        <taxon>Lamiales</taxon>
        <taxon>Orobanchaceae</taxon>
        <taxon>Buchnereae</taxon>
        <taxon>Striga</taxon>
    </lineage>
</organism>
<dbReference type="PANTHER" id="PTHR34199:SF2">
    <property type="entry name" value="NUMOD3 MOTIF FAMILY PROTEIN, EXPRESSED"/>
    <property type="match status" value="1"/>
</dbReference>
<evidence type="ECO:0000259" key="2">
    <source>
        <dbReference type="Pfam" id="PF07460"/>
    </source>
</evidence>
<reference evidence="3" key="1">
    <citation type="submission" date="2019-12" db="EMBL/GenBank/DDBJ databases">
        <authorList>
            <person name="Scholes J."/>
        </authorList>
    </citation>
    <scope>NUCLEOTIDE SEQUENCE</scope>
</reference>
<protein>
    <recommendedName>
        <fullName evidence="2">Nuclease associated modular domain-containing protein</fullName>
    </recommendedName>
</protein>
<dbReference type="GO" id="GO:0003677">
    <property type="term" value="F:DNA binding"/>
    <property type="evidence" value="ECO:0007669"/>
    <property type="project" value="InterPro"/>
</dbReference>
<dbReference type="InterPro" id="IPR003611">
    <property type="entry name" value="NUMOD3"/>
</dbReference>
<gene>
    <name evidence="3" type="ORF">SHERM_25073</name>
</gene>
<evidence type="ECO:0000313" key="4">
    <source>
        <dbReference type="Proteomes" id="UP001153555"/>
    </source>
</evidence>
<name>A0A9N7N970_STRHE</name>
<feature type="domain" description="Nuclease associated modular" evidence="2">
    <location>
        <begin position="160"/>
        <end position="186"/>
    </location>
</feature>
<feature type="compositionally biased region" description="Low complexity" evidence="1">
    <location>
        <begin position="106"/>
        <end position="115"/>
    </location>
</feature>
<feature type="domain" description="Nuclease associated modular" evidence="2">
    <location>
        <begin position="132"/>
        <end position="149"/>
    </location>
</feature>
<keyword evidence="4" id="KW-1185">Reference proteome</keyword>
<sequence length="348" mass="40093">MPLLDIAISQPWSCYSNNRLTIRSHAGNKYLISEKRGLHLASAFSWKTVCDAKRWGKHYALETNKVRWSMLRIKAFATLETTSVPKNNGAKGCQSVLRMDMDSVGSNSSDSQMESSSEDSTELDERERLRRMKISEANKGKTPWNKGRTELDEREKLRRMKISEANRGKRAWNKGRKHSPETLQKIKERTWVAMQDPKVKMKLLTVRDPRSKETKIKIGVGVRLGWERRRQKLMVQETCHHEWQNLIALAAKGGLSGEKELQWDSYQILNEEFVGEWLKSTKQKKSAPKARIKGNMRAPKSAEHKRKIAEAIAAKWADPVSFLFLCIEFCFCVDIYCGDDLKSYTLDI</sequence>